<sequence>MNRYGLLEESQNKLDYVLAHTVETFLSAASRHLFSRLVWRSLIHHAQSSSLNRKHI</sequence>
<accession>A0A8T2WZL6</accession>
<evidence type="ECO:0000313" key="2">
    <source>
        <dbReference type="Proteomes" id="UP000807159"/>
    </source>
</evidence>
<evidence type="ECO:0000313" key="1">
    <source>
        <dbReference type="EMBL" id="KAH8485341.1"/>
    </source>
</evidence>
<dbReference type="EMBL" id="JACEGQ020000016">
    <property type="protein sequence ID" value="KAH8485341.1"/>
    <property type="molecule type" value="Genomic_DNA"/>
</dbReference>
<dbReference type="AlphaFoldDB" id="A0A8T2WZL6"/>
<comment type="caution">
    <text evidence="1">The sequence shown here is derived from an EMBL/GenBank/DDBJ whole genome shotgun (WGS) entry which is preliminary data.</text>
</comment>
<organism evidence="1 2">
    <name type="scientific">Populus deltoides</name>
    <name type="common">Eastern poplar</name>
    <name type="synonym">Eastern cottonwood</name>
    <dbReference type="NCBI Taxonomy" id="3696"/>
    <lineage>
        <taxon>Eukaryota</taxon>
        <taxon>Viridiplantae</taxon>
        <taxon>Streptophyta</taxon>
        <taxon>Embryophyta</taxon>
        <taxon>Tracheophyta</taxon>
        <taxon>Spermatophyta</taxon>
        <taxon>Magnoliopsida</taxon>
        <taxon>eudicotyledons</taxon>
        <taxon>Gunneridae</taxon>
        <taxon>Pentapetalae</taxon>
        <taxon>rosids</taxon>
        <taxon>fabids</taxon>
        <taxon>Malpighiales</taxon>
        <taxon>Salicaceae</taxon>
        <taxon>Saliceae</taxon>
        <taxon>Populus</taxon>
    </lineage>
</organism>
<feature type="non-terminal residue" evidence="1">
    <location>
        <position position="56"/>
    </location>
</feature>
<proteinExistence type="predicted"/>
<protein>
    <submittedName>
        <fullName evidence="1">Uncharacterized protein</fullName>
    </submittedName>
</protein>
<name>A0A8T2WZL6_POPDE</name>
<keyword evidence="2" id="KW-1185">Reference proteome</keyword>
<reference evidence="1" key="1">
    <citation type="journal article" date="2021" name="J. Hered.">
        <title>Genome Assembly of Salicaceae Populus deltoides (Eastern Cottonwood) I-69 Based on Nanopore Sequencing and Hi-C Technologies.</title>
        <authorList>
            <person name="Bai S."/>
            <person name="Wu H."/>
            <person name="Zhang J."/>
            <person name="Pan Z."/>
            <person name="Zhao W."/>
            <person name="Li Z."/>
            <person name="Tong C."/>
        </authorList>
    </citation>
    <scope>NUCLEOTIDE SEQUENCE</scope>
    <source>
        <tissue evidence="1">Leaf</tissue>
    </source>
</reference>
<gene>
    <name evidence="1" type="ORF">H0E87_026950</name>
</gene>
<dbReference type="Proteomes" id="UP000807159">
    <property type="component" value="Chromosome 16"/>
</dbReference>